<feature type="domain" description="Cytochrome oxidase subunit I profile" evidence="16">
    <location>
        <begin position="44"/>
        <end position="563"/>
    </location>
</feature>
<keyword evidence="5 14" id="KW-0349">Heme</keyword>
<evidence type="ECO:0000256" key="14">
    <source>
        <dbReference type="RuleBase" id="RU000370"/>
    </source>
</evidence>
<keyword evidence="10 15" id="KW-1133">Transmembrane helix</keyword>
<dbReference type="GO" id="GO:0046872">
    <property type="term" value="F:metal ion binding"/>
    <property type="evidence" value="ECO:0007669"/>
    <property type="project" value="UniProtKB-KW"/>
</dbReference>
<reference evidence="17" key="1">
    <citation type="submission" date="2024-06" db="EMBL/GenBank/DDBJ databases">
        <title>Mesorhizobium karijinii sp. nov., a symbiont of the iconic Swainsona formosa from arid Australia.</title>
        <authorList>
            <person name="Hill Y.J."/>
            <person name="Watkin E.L.J."/>
            <person name="O'Hara G.W."/>
            <person name="Terpolilli J."/>
            <person name="Tye M.L."/>
            <person name="Kohlmeier M.G."/>
        </authorList>
    </citation>
    <scope>NUCLEOTIDE SEQUENCE</scope>
    <source>
        <strain evidence="17">WSM2240</strain>
    </source>
</reference>
<dbReference type="GO" id="GO:0015990">
    <property type="term" value="P:electron transport coupled proton transport"/>
    <property type="evidence" value="ECO:0007669"/>
    <property type="project" value="TreeGrafter"/>
</dbReference>
<dbReference type="InterPro" id="IPR023615">
    <property type="entry name" value="Cyt_c_Oxase_su1_BS"/>
</dbReference>
<dbReference type="Pfam" id="PF00115">
    <property type="entry name" value="COX1"/>
    <property type="match status" value="1"/>
</dbReference>
<keyword evidence="6 14" id="KW-0679">Respiratory chain</keyword>
<evidence type="ECO:0000256" key="9">
    <source>
        <dbReference type="ARBA" id="ARBA00022982"/>
    </source>
</evidence>
<sequence length="666" mass="73599">MNSSFILGKLTFDALPFYSVIAASGAAVIVLGGLSVVALITWLEAWGTLWRNWLTTTDHKKIGIMYVVLALVMLLRGFVDALMMRAQQAIAMNDPGYLTPDHFQQIFSSHGTIMVFFMGMPFLFGLMNYVVPLQLGARDVAFPLLNAISFWLTAAGAALVMVSLVIGVFSTGGWTGYPPYTELSYSPTVGVDYWIMALLISGVGTTLSGINFVVTIYKLRAPGMKLMHMPLFCWTALCANLLVIFAVPGLTVAGGLLALDRYLGMHFFTNDGGGNVMNYANIFWIFGHPEVYILILPAFGIFSSVIPTFSQKRLFGYTVLVYATMCIAVLSFTVWLHHFFTMGADANVNAFFGVMTMIIAVPTGVKVYDWILTMFRGRLLFDTPMLWSLAFIVTFVIGGMTGVILAIPPLDYVFHNTLFLVAHFHNMLIPGMLFGLFAGYAYWFPKATGFRLDEKWGRRAFFFWVAGFYLAFMPLYVLGFLGMSRRMAYYDQPGWQIYLIVAAFGAFLVLCGIISQIVQLTVSIRDRACTTDFAGDPWNAPTLEWATSSPPPEYNFAVQPEVHSLDAFRAAKEAGCPYPWPERYEPIEMPRNSMTGIALGAVSFVLGFAVVWHIWWLAALGLLGVVGTVIARSFATDTTRIISAEDVAATETRWKTAVLAARGASA</sequence>
<evidence type="ECO:0000313" key="17">
    <source>
        <dbReference type="EMBL" id="XCG49168.1"/>
    </source>
</evidence>
<dbReference type="InterPro" id="IPR036927">
    <property type="entry name" value="Cyt_c_oxase-like_su1_sf"/>
</dbReference>
<dbReference type="GO" id="GO:0005886">
    <property type="term" value="C:plasma membrane"/>
    <property type="evidence" value="ECO:0007669"/>
    <property type="project" value="UniProtKB-SubCell"/>
</dbReference>
<dbReference type="PROSITE" id="PS50855">
    <property type="entry name" value="COX1"/>
    <property type="match status" value="1"/>
</dbReference>
<dbReference type="EMBL" id="CP159253">
    <property type="protein sequence ID" value="XCG49168.1"/>
    <property type="molecule type" value="Genomic_DNA"/>
</dbReference>
<protein>
    <submittedName>
        <fullName evidence="17">Cbb3-type cytochrome c oxidase subunit I</fullName>
    </submittedName>
</protein>
<dbReference type="SUPFAM" id="SSF81442">
    <property type="entry name" value="Cytochrome c oxidase subunit I-like"/>
    <property type="match status" value="1"/>
</dbReference>
<feature type="transmembrane region" description="Helical" evidence="15">
    <location>
        <begin position="64"/>
        <end position="86"/>
    </location>
</feature>
<dbReference type="GO" id="GO:0004129">
    <property type="term" value="F:cytochrome-c oxidase activity"/>
    <property type="evidence" value="ECO:0007669"/>
    <property type="project" value="InterPro"/>
</dbReference>
<dbReference type="PANTHER" id="PTHR10422">
    <property type="entry name" value="CYTOCHROME C OXIDASE SUBUNIT 1"/>
    <property type="match status" value="1"/>
</dbReference>
<dbReference type="CDD" id="cd01662">
    <property type="entry name" value="Ubiquinol_Oxidase_I"/>
    <property type="match status" value="1"/>
</dbReference>
<dbReference type="PRINTS" id="PR01165">
    <property type="entry name" value="CYCOXIDASEI"/>
</dbReference>
<feature type="transmembrane region" description="Helical" evidence="15">
    <location>
        <begin position="427"/>
        <end position="445"/>
    </location>
</feature>
<evidence type="ECO:0000256" key="5">
    <source>
        <dbReference type="ARBA" id="ARBA00022617"/>
    </source>
</evidence>
<keyword evidence="8" id="KW-0479">Metal-binding</keyword>
<dbReference type="GO" id="GO:0009486">
    <property type="term" value="F:cytochrome bo3 ubiquinol oxidase activity"/>
    <property type="evidence" value="ECO:0007669"/>
    <property type="project" value="TreeGrafter"/>
</dbReference>
<dbReference type="InterPro" id="IPR000883">
    <property type="entry name" value="Cyt_C_Oxase_1"/>
</dbReference>
<dbReference type="InterPro" id="IPR023616">
    <property type="entry name" value="Cyt_c_oxase-like_su1_dom"/>
</dbReference>
<feature type="transmembrane region" description="Helical" evidence="15">
    <location>
        <begin position="106"/>
        <end position="131"/>
    </location>
</feature>
<evidence type="ECO:0000256" key="4">
    <source>
        <dbReference type="ARBA" id="ARBA00022475"/>
    </source>
</evidence>
<comment type="subcellular location">
    <subcellularLocation>
        <location evidence="1">Cell membrane</location>
        <topology evidence="1">Multi-pass membrane protein</topology>
    </subcellularLocation>
</comment>
<evidence type="ECO:0000256" key="6">
    <source>
        <dbReference type="ARBA" id="ARBA00022660"/>
    </source>
</evidence>
<feature type="transmembrane region" description="Helical" evidence="15">
    <location>
        <begin position="20"/>
        <end position="43"/>
    </location>
</feature>
<keyword evidence="4" id="KW-1003">Cell membrane</keyword>
<keyword evidence="12" id="KW-0186">Copper</keyword>
<dbReference type="GO" id="GO:0020037">
    <property type="term" value="F:heme binding"/>
    <property type="evidence" value="ECO:0007669"/>
    <property type="project" value="InterPro"/>
</dbReference>
<evidence type="ECO:0000256" key="3">
    <source>
        <dbReference type="ARBA" id="ARBA00022448"/>
    </source>
</evidence>
<evidence type="ECO:0000256" key="15">
    <source>
        <dbReference type="SAM" id="Phobius"/>
    </source>
</evidence>
<dbReference type="Gene3D" id="1.20.210.10">
    <property type="entry name" value="Cytochrome c oxidase-like, subunit I domain"/>
    <property type="match status" value="1"/>
</dbReference>
<evidence type="ECO:0000256" key="10">
    <source>
        <dbReference type="ARBA" id="ARBA00022989"/>
    </source>
</evidence>
<feature type="transmembrane region" description="Helical" evidence="15">
    <location>
        <begin position="386"/>
        <end position="407"/>
    </location>
</feature>
<evidence type="ECO:0000256" key="8">
    <source>
        <dbReference type="ARBA" id="ARBA00022723"/>
    </source>
</evidence>
<feature type="transmembrane region" description="Helical" evidence="15">
    <location>
        <begin position="348"/>
        <end position="365"/>
    </location>
</feature>
<evidence type="ECO:0000256" key="7">
    <source>
        <dbReference type="ARBA" id="ARBA00022692"/>
    </source>
</evidence>
<dbReference type="AlphaFoldDB" id="A0AAU8CR84"/>
<feature type="transmembrane region" description="Helical" evidence="15">
    <location>
        <begin position="193"/>
        <end position="219"/>
    </location>
</feature>
<evidence type="ECO:0000256" key="12">
    <source>
        <dbReference type="ARBA" id="ARBA00023008"/>
    </source>
</evidence>
<dbReference type="PROSITE" id="PS00077">
    <property type="entry name" value="COX1_CUB"/>
    <property type="match status" value="1"/>
</dbReference>
<keyword evidence="11" id="KW-0408">Iron</keyword>
<keyword evidence="13 15" id="KW-0472">Membrane</keyword>
<comment type="similarity">
    <text evidence="2 14">Belongs to the heme-copper respiratory oxidase family.</text>
</comment>
<feature type="transmembrane region" description="Helical" evidence="15">
    <location>
        <begin position="495"/>
        <end position="518"/>
    </location>
</feature>
<dbReference type="PANTHER" id="PTHR10422:SF35">
    <property type="entry name" value="CYTOCHROME BO(3) UBIQUINOL OXIDASE SUBUNIT 1"/>
    <property type="match status" value="1"/>
</dbReference>
<organism evidence="17">
    <name type="scientific">Mesorhizobium sp. WSM2240</name>
    <dbReference type="NCBI Taxonomy" id="3228851"/>
    <lineage>
        <taxon>Bacteria</taxon>
        <taxon>Pseudomonadati</taxon>
        <taxon>Pseudomonadota</taxon>
        <taxon>Alphaproteobacteria</taxon>
        <taxon>Hyphomicrobiales</taxon>
        <taxon>Phyllobacteriaceae</taxon>
        <taxon>Mesorhizobium</taxon>
    </lineage>
</organism>
<feature type="transmembrane region" description="Helical" evidence="15">
    <location>
        <begin position="279"/>
        <end position="302"/>
    </location>
</feature>
<proteinExistence type="inferred from homology"/>
<evidence type="ECO:0000256" key="2">
    <source>
        <dbReference type="ARBA" id="ARBA00009578"/>
    </source>
</evidence>
<feature type="transmembrane region" description="Helical" evidence="15">
    <location>
        <begin position="314"/>
        <end position="336"/>
    </location>
</feature>
<feature type="transmembrane region" description="Helical" evidence="15">
    <location>
        <begin position="593"/>
        <end position="610"/>
    </location>
</feature>
<keyword evidence="9 14" id="KW-0249">Electron transport</keyword>
<gene>
    <name evidence="17" type="ORF">ABVK50_00565</name>
</gene>
<evidence type="ECO:0000256" key="13">
    <source>
        <dbReference type="ARBA" id="ARBA00023136"/>
    </source>
</evidence>
<feature type="transmembrane region" description="Helical" evidence="15">
    <location>
        <begin position="143"/>
        <end position="173"/>
    </location>
</feature>
<accession>A0AAU8CR84</accession>
<keyword evidence="3 14" id="KW-0813">Transport</keyword>
<evidence type="ECO:0000256" key="11">
    <source>
        <dbReference type="ARBA" id="ARBA00023004"/>
    </source>
</evidence>
<dbReference type="GO" id="GO:0009060">
    <property type="term" value="P:aerobic respiration"/>
    <property type="evidence" value="ECO:0007669"/>
    <property type="project" value="InterPro"/>
</dbReference>
<evidence type="ECO:0000259" key="16">
    <source>
        <dbReference type="PROSITE" id="PS50855"/>
    </source>
</evidence>
<name>A0AAU8CR84_9HYPH</name>
<feature type="transmembrane region" description="Helical" evidence="15">
    <location>
        <begin position="231"/>
        <end position="259"/>
    </location>
</feature>
<dbReference type="RefSeq" id="WP_353643299.1">
    <property type="nucleotide sequence ID" value="NZ_CP159253.1"/>
</dbReference>
<keyword evidence="7 14" id="KW-0812">Transmembrane</keyword>
<evidence type="ECO:0000256" key="1">
    <source>
        <dbReference type="ARBA" id="ARBA00004651"/>
    </source>
</evidence>
<dbReference type="GO" id="GO:0022904">
    <property type="term" value="P:respiratory electron transport chain"/>
    <property type="evidence" value="ECO:0007669"/>
    <property type="project" value="TreeGrafter"/>
</dbReference>
<feature type="transmembrane region" description="Helical" evidence="15">
    <location>
        <begin position="461"/>
        <end position="483"/>
    </location>
</feature>